<gene>
    <name evidence="2" type="ORF">AYM40_02170</name>
</gene>
<dbReference type="OrthoDB" id="9791620at2"/>
<dbReference type="SUPFAM" id="SSF52540">
    <property type="entry name" value="P-loop containing nucleoside triphosphate hydrolases"/>
    <property type="match status" value="1"/>
</dbReference>
<dbReference type="EMBL" id="CP014578">
    <property type="protein sequence ID" value="ANB71304.1"/>
    <property type="molecule type" value="Genomic_DNA"/>
</dbReference>
<dbReference type="InterPro" id="IPR054787">
    <property type="entry name" value="TrlF_ATPase"/>
</dbReference>
<feature type="domain" description="Rad50/SbcC-type AAA" evidence="1">
    <location>
        <begin position="278"/>
        <end position="333"/>
    </location>
</feature>
<keyword evidence="3" id="KW-1185">Reference proteome</keyword>
<dbReference type="GO" id="GO:0016887">
    <property type="term" value="F:ATP hydrolysis activity"/>
    <property type="evidence" value="ECO:0007669"/>
    <property type="project" value="InterPro"/>
</dbReference>
<evidence type="ECO:0000259" key="1">
    <source>
        <dbReference type="Pfam" id="PF13476"/>
    </source>
</evidence>
<dbReference type="InterPro" id="IPR016195">
    <property type="entry name" value="Pol/histidinol_Pase-like"/>
</dbReference>
<evidence type="ECO:0000313" key="3">
    <source>
        <dbReference type="Proteomes" id="UP000076852"/>
    </source>
</evidence>
<evidence type="ECO:0000313" key="2">
    <source>
        <dbReference type="EMBL" id="ANB71304.1"/>
    </source>
</evidence>
<name>A0A160FH17_9BURK</name>
<reference evidence="2 3" key="1">
    <citation type="journal article" date="2016" name="Gene">
        <title>PacBio SMRT assembly of a complex multi-replicon genome reveals chlorocatechol degradative operon in a region of genome plasticity.</title>
        <authorList>
            <person name="Ricker N."/>
            <person name="Shen S.Y."/>
            <person name="Goordial J."/>
            <person name="Jin S."/>
            <person name="Fulthorpe R.R."/>
        </authorList>
    </citation>
    <scope>NUCLEOTIDE SEQUENCE [LARGE SCALE GENOMIC DNA]</scope>
    <source>
        <strain evidence="2 3">OLGA172</strain>
    </source>
</reference>
<dbReference type="InterPro" id="IPR027417">
    <property type="entry name" value="P-loop_NTPase"/>
</dbReference>
<sequence>MKNETVASDHYTVARFWRCALQINPSGYQSRYRGSEHGLDETTYNQQLLDQCLTLGIKVVGIADHGSVDAVDGLRRFLEPHGIVVFPGFEIASSEKVHMVCLFPEGTTRDQLNRYLGRLDLTDVQDTVWPSRKTCLDLAQIIFELGGFWYAAHMTGSNGLLRLNQDGGGLVHVWQNETLVKAGQIPGPLKDLPANYKDIVLNKNPDYRRAHPVAMLNAKDVAKPEDLADSGATCWIKMTRPGFEGFLTAFKDPESRIRLGPLPEAHYSRLEALNFHGGYLDGINIELSAHLNTVIGGRGTGKSTLIECLRYVLDAPPLGLAARRQYEDIVKANLGAGGRIELSVVSHVQNGRHYRVSRRYGELPMVKDDRGQISTLQPRDLLPRIEIYGQNEIFELARDPVRQTDILNRFLPGGTALTGEIYAVAKRLAENREKLLAATRQKDDLQAQVGRLPKLTEQVQQFQLLGLESKLALVPKLEREKQLSKRVSEELDRVADGLTSLGDSLPDTAFLSDKALDGMPHAEVLVRMRCTLDVLATEIGKHVEDFRKLHGESTAVVNAQQTVLKARLAEESAVLEKVFASLPAFAGKPGRDVGRAYQELLREIEAIRPSETRVATINKLLHELDTQRRNLLDEFAQACDKRSEELRTTVKKLNRKLEGKLRLNLKIGGQRKALKEFLLLLPGLGEKKLAWIDQSGDDLTIPALVQGIRDGENALKTLTYDWGMQNSVVETLARLDRSHLLELEEIDLQDRIQIELNVAHQGELFKPLDQLSTGQQCTAILHLLLLENDDPLLMDQPEDNLDNAFIAERIVTQLRGAKTERQFLFATHNANIPVFGDAEWIGIFSASDAHAQMPSEAQGSIDVPEIRERVAEILEGGREAFSQRKEKYGF</sequence>
<proteinExistence type="predicted"/>
<dbReference type="Pfam" id="PF13476">
    <property type="entry name" value="AAA_23"/>
    <property type="match status" value="1"/>
</dbReference>
<accession>A0A160FH17</accession>
<organism evidence="2 3">
    <name type="scientific">Paraburkholderia phytofirmans OLGA172</name>
    <dbReference type="NCBI Taxonomy" id="1417228"/>
    <lineage>
        <taxon>Bacteria</taxon>
        <taxon>Pseudomonadati</taxon>
        <taxon>Pseudomonadota</taxon>
        <taxon>Betaproteobacteria</taxon>
        <taxon>Burkholderiales</taxon>
        <taxon>Burkholderiaceae</taxon>
        <taxon>Paraburkholderia</taxon>
    </lineage>
</organism>
<dbReference type="Proteomes" id="UP000076852">
    <property type="component" value="Chromosome 1"/>
</dbReference>
<dbReference type="RefSeq" id="WP_063494779.1">
    <property type="nucleotide sequence ID" value="NZ_CP014578.1"/>
</dbReference>
<dbReference type="InterPro" id="IPR038729">
    <property type="entry name" value="Rad50/SbcC_AAA"/>
</dbReference>
<dbReference type="Gene3D" id="3.40.50.300">
    <property type="entry name" value="P-loop containing nucleotide triphosphate hydrolases"/>
    <property type="match status" value="2"/>
</dbReference>
<dbReference type="CDD" id="cd00267">
    <property type="entry name" value="ABC_ATPase"/>
    <property type="match status" value="1"/>
</dbReference>
<dbReference type="AlphaFoldDB" id="A0A160FH17"/>
<dbReference type="SUPFAM" id="SSF89550">
    <property type="entry name" value="PHP domain-like"/>
    <property type="match status" value="1"/>
</dbReference>
<dbReference type="NCBIfam" id="NF045780">
    <property type="entry name" value="TrlF_fam_ATP"/>
    <property type="match status" value="1"/>
</dbReference>
<protein>
    <submittedName>
        <fullName evidence="2">ATPase</fullName>
    </submittedName>
</protein>
<dbReference type="STRING" id="1804984.AYM40_02170"/>
<dbReference type="Gene3D" id="3.20.20.140">
    <property type="entry name" value="Metal-dependent hydrolases"/>
    <property type="match status" value="1"/>
</dbReference>
<dbReference type="GO" id="GO:0006302">
    <property type="term" value="P:double-strand break repair"/>
    <property type="evidence" value="ECO:0007669"/>
    <property type="project" value="InterPro"/>
</dbReference>
<dbReference type="KEGG" id="buz:AYM40_02170"/>